<evidence type="ECO:0000256" key="10">
    <source>
        <dbReference type="ARBA" id="ARBA00023077"/>
    </source>
</evidence>
<dbReference type="GO" id="GO:0038023">
    <property type="term" value="F:signaling receptor activity"/>
    <property type="evidence" value="ECO:0007669"/>
    <property type="project" value="InterPro"/>
</dbReference>
<dbReference type="Pfam" id="PF00593">
    <property type="entry name" value="TonB_dep_Rec_b-barrel"/>
    <property type="match status" value="1"/>
</dbReference>
<proteinExistence type="inferred from homology"/>
<sequence>MPSDPVHEFLEDDMKRRWRDNGADRAGAAAIRAMVLMLGGVVAGRTEAETPESGPDGTVSLEAVTVTGETTESTETAWGPVRGYVAKRSASGSKTDTPLIETPQTINVVARDEIAARAAQNLSQATAYTPGLLTEMFGPSTRDDYFNLRGFDVPQYLNGLRLLGIGYANIRTEPYGLERVEILRGPSSVLYGQNPPGGLVNLVSKRPTLEPLHQVELLGGSFGRVQGAVDLGGPLDDSGQFLYRLTALGRGSDTQVDHAKDDRYFVAPSFTWRPDADTSFTLLTHYQKDEAGNSMQFLPPQGSLQPNPNGRIPTSRFLGEPDYDRFDREQYTVGYAFEHRFNSIFQVRQNLRYAHVETDYPVIFVDGFVTGANGLPVDYRTVTRSAGLYQARAGVFTLDTQAQADFDTGPVRHTVLFGADYRNLGGDNNSGIGSAPNIDMYSPVYGQPFDRPPIDLKRHQDLDQFGLYLQDQIKYERFGLTLSGRHDWAESFTHENDLLYSTLTDTRQDDSAFTYRIGLNYLFDSGFAPYASYSDSFEPVPGTDFSGTPFQPTTGQQWEVGIKYQPPGYNAFLTLSAFHLTQQNIVTADPDPAHQGYSIQTGEARVMGIELEGKASLAEGLDLTAGYSIYDSETTKTTEANQLGKRLPYTPGQQASTWLDYTVPVGPAAGFGLGGGFRYVGSNYGDLTNSLRAPSYTLIDAVVHYDLGKLDGSLKGARLAVNLSNLFDREYVATCGDGFCYYGNRRSVLASLRYDF</sequence>
<dbReference type="Proteomes" id="UP000192923">
    <property type="component" value="Unassembled WGS sequence"/>
</dbReference>
<dbReference type="Gene3D" id="2.170.130.10">
    <property type="entry name" value="TonB-dependent receptor, plug domain"/>
    <property type="match status" value="1"/>
</dbReference>
<dbReference type="InterPro" id="IPR010105">
    <property type="entry name" value="TonB_sidphr_rcpt"/>
</dbReference>
<keyword evidence="6 14" id="KW-0812">Transmembrane</keyword>
<feature type="domain" description="TonB-dependent receptor plug" evidence="17">
    <location>
        <begin position="99"/>
        <end position="198"/>
    </location>
</feature>
<dbReference type="InterPro" id="IPR039426">
    <property type="entry name" value="TonB-dep_rcpt-like"/>
</dbReference>
<evidence type="ECO:0000256" key="11">
    <source>
        <dbReference type="ARBA" id="ARBA00023136"/>
    </source>
</evidence>
<evidence type="ECO:0000256" key="4">
    <source>
        <dbReference type="ARBA" id="ARBA00022452"/>
    </source>
</evidence>
<evidence type="ECO:0000256" key="14">
    <source>
        <dbReference type="PROSITE-ProRule" id="PRU01360"/>
    </source>
</evidence>
<dbReference type="NCBIfam" id="TIGR01783">
    <property type="entry name" value="TonB-siderophor"/>
    <property type="match status" value="1"/>
</dbReference>
<dbReference type="Pfam" id="PF07715">
    <property type="entry name" value="Plug"/>
    <property type="match status" value="1"/>
</dbReference>
<dbReference type="InterPro" id="IPR012910">
    <property type="entry name" value="Plug_dom"/>
</dbReference>
<evidence type="ECO:0000256" key="2">
    <source>
        <dbReference type="ARBA" id="ARBA00009810"/>
    </source>
</evidence>
<keyword evidence="11 14" id="KW-0472">Membrane</keyword>
<dbReference type="SUPFAM" id="SSF56935">
    <property type="entry name" value="Porins"/>
    <property type="match status" value="1"/>
</dbReference>
<evidence type="ECO:0000256" key="5">
    <source>
        <dbReference type="ARBA" id="ARBA00022496"/>
    </source>
</evidence>
<dbReference type="Gene3D" id="2.40.170.20">
    <property type="entry name" value="TonB-dependent receptor, beta-barrel domain"/>
    <property type="match status" value="1"/>
</dbReference>
<evidence type="ECO:0000256" key="3">
    <source>
        <dbReference type="ARBA" id="ARBA00022448"/>
    </source>
</evidence>
<evidence type="ECO:0000313" key="19">
    <source>
        <dbReference type="Proteomes" id="UP000192923"/>
    </source>
</evidence>
<name>A0A1Y6D3C6_9GAMM</name>
<dbReference type="PROSITE" id="PS52016">
    <property type="entry name" value="TONB_DEPENDENT_REC_3"/>
    <property type="match status" value="1"/>
</dbReference>
<comment type="subcellular location">
    <subcellularLocation>
        <location evidence="1 14">Cell outer membrane</location>
        <topology evidence="1 14">Multi-pass membrane protein</topology>
    </subcellularLocation>
</comment>
<evidence type="ECO:0000313" key="18">
    <source>
        <dbReference type="EMBL" id="SMF97449.1"/>
    </source>
</evidence>
<dbReference type="FunFam" id="2.170.130.10:FF:000001">
    <property type="entry name" value="Catecholate siderophore TonB-dependent receptor"/>
    <property type="match status" value="1"/>
</dbReference>
<keyword evidence="9" id="KW-0406">Ion transport</keyword>
<dbReference type="GO" id="GO:0009279">
    <property type="term" value="C:cell outer membrane"/>
    <property type="evidence" value="ECO:0007669"/>
    <property type="project" value="UniProtKB-SubCell"/>
</dbReference>
<reference evidence="18 19" key="1">
    <citation type="submission" date="2016-12" db="EMBL/GenBank/DDBJ databases">
        <authorList>
            <person name="Song W.-J."/>
            <person name="Kurnit D.M."/>
        </authorList>
    </citation>
    <scope>NUCLEOTIDE SEQUENCE [LARGE SCALE GENOMIC DNA]</scope>
    <source>
        <strain evidence="18 19">175</strain>
    </source>
</reference>
<dbReference type="GO" id="GO:0015891">
    <property type="term" value="P:siderophore transport"/>
    <property type="evidence" value="ECO:0007669"/>
    <property type="project" value="InterPro"/>
</dbReference>
<dbReference type="InterPro" id="IPR037066">
    <property type="entry name" value="Plug_dom_sf"/>
</dbReference>
<dbReference type="STRING" id="1760988.SAMN02949497_0478"/>
<evidence type="ECO:0000256" key="12">
    <source>
        <dbReference type="ARBA" id="ARBA00023170"/>
    </source>
</evidence>
<evidence type="ECO:0000259" key="17">
    <source>
        <dbReference type="Pfam" id="PF07715"/>
    </source>
</evidence>
<gene>
    <name evidence="18" type="ORF">SAMN02949497_0478</name>
</gene>
<dbReference type="InterPro" id="IPR036942">
    <property type="entry name" value="Beta-barrel_TonB_sf"/>
</dbReference>
<evidence type="ECO:0000259" key="16">
    <source>
        <dbReference type="Pfam" id="PF00593"/>
    </source>
</evidence>
<protein>
    <submittedName>
        <fullName evidence="18">Iron complex outermembrane recepter protein</fullName>
    </submittedName>
</protein>
<organism evidence="18 19">
    <name type="scientific">Methylomagnum ishizawai</name>
    <dbReference type="NCBI Taxonomy" id="1760988"/>
    <lineage>
        <taxon>Bacteria</taxon>
        <taxon>Pseudomonadati</taxon>
        <taxon>Pseudomonadota</taxon>
        <taxon>Gammaproteobacteria</taxon>
        <taxon>Methylococcales</taxon>
        <taxon>Methylococcaceae</taxon>
        <taxon>Methylomagnum</taxon>
    </lineage>
</organism>
<dbReference type="CDD" id="cd01347">
    <property type="entry name" value="ligand_gated_channel"/>
    <property type="match status" value="1"/>
</dbReference>
<dbReference type="InterPro" id="IPR000531">
    <property type="entry name" value="Beta-barrel_TonB"/>
</dbReference>
<feature type="domain" description="TonB-dependent receptor-like beta-barrel" evidence="16">
    <location>
        <begin position="272"/>
        <end position="726"/>
    </location>
</feature>
<evidence type="ECO:0000256" key="15">
    <source>
        <dbReference type="RuleBase" id="RU003357"/>
    </source>
</evidence>
<evidence type="ECO:0000256" key="8">
    <source>
        <dbReference type="ARBA" id="ARBA00023004"/>
    </source>
</evidence>
<keyword evidence="13 14" id="KW-0998">Cell outer membrane</keyword>
<keyword evidence="4 14" id="KW-1134">Transmembrane beta strand</keyword>
<evidence type="ECO:0000256" key="6">
    <source>
        <dbReference type="ARBA" id="ARBA00022692"/>
    </source>
</evidence>
<dbReference type="GO" id="GO:0015344">
    <property type="term" value="F:siderophore uptake transmembrane transporter activity"/>
    <property type="evidence" value="ECO:0007669"/>
    <property type="project" value="TreeGrafter"/>
</dbReference>
<dbReference type="PANTHER" id="PTHR32552:SF68">
    <property type="entry name" value="FERRICHROME OUTER MEMBRANE TRANSPORTER_PHAGE RECEPTOR"/>
    <property type="match status" value="1"/>
</dbReference>
<keyword evidence="3 14" id="KW-0813">Transport</keyword>
<evidence type="ECO:0000256" key="9">
    <source>
        <dbReference type="ARBA" id="ARBA00023065"/>
    </source>
</evidence>
<evidence type="ECO:0000256" key="7">
    <source>
        <dbReference type="ARBA" id="ARBA00022729"/>
    </source>
</evidence>
<dbReference type="EMBL" id="FXAM01000002">
    <property type="protein sequence ID" value="SMF97449.1"/>
    <property type="molecule type" value="Genomic_DNA"/>
</dbReference>
<keyword evidence="7" id="KW-0732">Signal</keyword>
<accession>A0A1Y6D3C6</accession>
<comment type="similarity">
    <text evidence="2 14 15">Belongs to the TonB-dependent receptor family.</text>
</comment>
<keyword evidence="8" id="KW-0408">Iron</keyword>
<evidence type="ECO:0000256" key="1">
    <source>
        <dbReference type="ARBA" id="ARBA00004571"/>
    </source>
</evidence>
<keyword evidence="5" id="KW-0410">Iron transport</keyword>
<keyword evidence="10 15" id="KW-0798">TonB box</keyword>
<evidence type="ECO:0000256" key="13">
    <source>
        <dbReference type="ARBA" id="ARBA00023237"/>
    </source>
</evidence>
<dbReference type="PANTHER" id="PTHR32552">
    <property type="entry name" value="FERRICHROME IRON RECEPTOR-RELATED"/>
    <property type="match status" value="1"/>
</dbReference>
<keyword evidence="12" id="KW-0675">Receptor</keyword>
<keyword evidence="19" id="KW-1185">Reference proteome</keyword>
<dbReference type="FunFam" id="2.40.170.20:FF:000005">
    <property type="entry name" value="TonB-dependent siderophore receptor"/>
    <property type="match status" value="1"/>
</dbReference>
<dbReference type="AlphaFoldDB" id="A0A1Y6D3C6"/>